<dbReference type="InterPro" id="IPR011074">
    <property type="entry name" value="CRAL/TRIO_N_dom"/>
</dbReference>
<dbReference type="Pfam" id="PF03765">
    <property type="entry name" value="CRAL_TRIO_N"/>
    <property type="match status" value="1"/>
</dbReference>
<dbReference type="CDD" id="cd00170">
    <property type="entry name" value="SEC14"/>
    <property type="match status" value="1"/>
</dbReference>
<dbReference type="EMBL" id="LN483167">
    <property type="protein sequence ID" value="CDZ97252.1"/>
    <property type="molecule type" value="Genomic_DNA"/>
</dbReference>
<dbReference type="PANTHER" id="PTHR45824">
    <property type="entry name" value="GH16843P"/>
    <property type="match status" value="1"/>
</dbReference>
<proteinExistence type="predicted"/>
<dbReference type="InterPro" id="IPR052578">
    <property type="entry name" value="PI_Transfer_CRAL-TRIO"/>
</dbReference>
<dbReference type="SUPFAM" id="SSF52087">
    <property type="entry name" value="CRAL/TRIO domain"/>
    <property type="match status" value="1"/>
</dbReference>
<protein>
    <submittedName>
        <fullName evidence="3">Phosphatidylinositol transfer protein PDR16 and related proteins</fullName>
    </submittedName>
</protein>
<reference evidence="3" key="1">
    <citation type="submission" date="2014-08" db="EMBL/GenBank/DDBJ databases">
        <authorList>
            <person name="Sharma Rahul"/>
            <person name="Thines Marco"/>
        </authorList>
    </citation>
    <scope>NUCLEOTIDE SEQUENCE</scope>
</reference>
<accession>A0A0F7SJY5</accession>
<dbReference type="AlphaFoldDB" id="A0A0F7SJY5"/>
<dbReference type="Gene3D" id="3.40.525.10">
    <property type="entry name" value="CRAL-TRIO lipid binding domain"/>
    <property type="match status" value="1"/>
</dbReference>
<dbReference type="Pfam" id="PF00650">
    <property type="entry name" value="CRAL_TRIO"/>
    <property type="match status" value="1"/>
</dbReference>
<feature type="region of interest" description="Disordered" evidence="1">
    <location>
        <begin position="336"/>
        <end position="358"/>
    </location>
</feature>
<feature type="domain" description="CRAL-TRIO" evidence="2">
    <location>
        <begin position="151"/>
        <end position="287"/>
    </location>
</feature>
<dbReference type="SMART" id="SM00516">
    <property type="entry name" value="SEC14"/>
    <property type="match status" value="1"/>
</dbReference>
<evidence type="ECO:0000313" key="3">
    <source>
        <dbReference type="EMBL" id="CDZ97252.1"/>
    </source>
</evidence>
<dbReference type="PROSITE" id="PS50191">
    <property type="entry name" value="CRAL_TRIO"/>
    <property type="match status" value="1"/>
</dbReference>
<dbReference type="InterPro" id="IPR036865">
    <property type="entry name" value="CRAL-TRIO_dom_sf"/>
</dbReference>
<dbReference type="PANTHER" id="PTHR45824:SF29">
    <property type="entry name" value="GH16843P"/>
    <property type="match status" value="1"/>
</dbReference>
<evidence type="ECO:0000259" key="2">
    <source>
        <dbReference type="PROSITE" id="PS50191"/>
    </source>
</evidence>
<dbReference type="SMART" id="SM01100">
    <property type="entry name" value="CRAL_TRIO_N"/>
    <property type="match status" value="1"/>
</dbReference>
<dbReference type="SUPFAM" id="SSF46938">
    <property type="entry name" value="CRAL/TRIO N-terminal domain"/>
    <property type="match status" value="1"/>
</dbReference>
<evidence type="ECO:0000256" key="1">
    <source>
        <dbReference type="SAM" id="MobiDB-lite"/>
    </source>
</evidence>
<organism evidence="3">
    <name type="scientific">Phaffia rhodozyma</name>
    <name type="common">Yeast</name>
    <name type="synonym">Xanthophyllomyces dendrorhous</name>
    <dbReference type="NCBI Taxonomy" id="264483"/>
    <lineage>
        <taxon>Eukaryota</taxon>
        <taxon>Fungi</taxon>
        <taxon>Dikarya</taxon>
        <taxon>Basidiomycota</taxon>
        <taxon>Agaricomycotina</taxon>
        <taxon>Tremellomycetes</taxon>
        <taxon>Cystofilobasidiales</taxon>
        <taxon>Mrakiaceae</taxon>
        <taxon>Phaffia</taxon>
    </lineage>
</organism>
<dbReference type="InterPro" id="IPR001251">
    <property type="entry name" value="CRAL-TRIO_dom"/>
</dbReference>
<name>A0A0F7SJY5_PHARH</name>
<dbReference type="InterPro" id="IPR036273">
    <property type="entry name" value="CRAL/TRIO_N_dom_sf"/>
</dbReference>
<sequence length="358" mass="39819">MSSFFRRSTPPSTPSSSLTSITAIKTVLPTPTLKVTPTRPALPEGEHLELYNQLLAHVSKAGYSLPVGENKMELRALAKGEKMWLTEDCLLRYLRAQKWDLASATTKLEVTLIWRRENGLADDDGGEGEGGGLTAALIKSEGRCGKDYCNGWDETGRPLHYQVPSRNESTDSALNVKYCVWVMERSIDLMPPGIEKQVLLVNFAGGMSPPPIATVRGWISMLSHHYPERMGKAIAINVPWILNAFFKIILPLIDPITRAKLSFNEAAPWVPDDQLETAYGGKFEFQYDQEIYSPSLTALCAERRKSYRARWEADGARIGASEWVLRGGDELFPQAQSVERQEPSIGNAETDPIVIPQK</sequence>
<dbReference type="GO" id="GO:0008526">
    <property type="term" value="F:phosphatidylinositol transfer activity"/>
    <property type="evidence" value="ECO:0007669"/>
    <property type="project" value="TreeGrafter"/>
</dbReference>